<protein>
    <recommendedName>
        <fullName evidence="2">Glycosyltransferase N-terminal domain-containing protein</fullName>
    </recommendedName>
</protein>
<dbReference type="GO" id="GO:0008194">
    <property type="term" value="F:UDP-glycosyltransferase activity"/>
    <property type="evidence" value="ECO:0007669"/>
    <property type="project" value="UniProtKB-ARBA"/>
</dbReference>
<comment type="similarity">
    <text evidence="1">Belongs to the UDP-glycosyltransferase family.</text>
</comment>
<evidence type="ECO:0000313" key="4">
    <source>
        <dbReference type="Proteomes" id="UP001234989"/>
    </source>
</evidence>
<dbReference type="EMBL" id="CP133621">
    <property type="protein sequence ID" value="WMV52768.1"/>
    <property type="molecule type" value="Genomic_DNA"/>
</dbReference>
<dbReference type="PANTHER" id="PTHR48044">
    <property type="entry name" value="GLYCOSYLTRANSFERASE"/>
    <property type="match status" value="1"/>
</dbReference>
<evidence type="ECO:0000259" key="2">
    <source>
        <dbReference type="Pfam" id="PF26168"/>
    </source>
</evidence>
<sequence>MAENYPMKSDGKKGVQDSQVAVVMVPLPAQGHLNQLLHLSRLISLYNIPVHYVGATTHIRQAKFPVHVEDVPAIPNAECYCFNSISAFHVYSLFWEMKGKPFQAGTQLYEDIPSLESCCTKEIWELWRKQESLMGKVSSGELYYSS</sequence>
<dbReference type="SUPFAM" id="SSF53756">
    <property type="entry name" value="UDP-Glycosyltransferase/glycogen phosphorylase"/>
    <property type="match status" value="1"/>
</dbReference>
<evidence type="ECO:0000313" key="3">
    <source>
        <dbReference type="EMBL" id="WMV52768.1"/>
    </source>
</evidence>
<dbReference type="PANTHER" id="PTHR48044:SF85">
    <property type="entry name" value="GLYCOSYLTRANSFERASE"/>
    <property type="match status" value="1"/>
</dbReference>
<dbReference type="Proteomes" id="UP001234989">
    <property type="component" value="Chromosome 10"/>
</dbReference>
<name>A0AAF0UWU6_SOLVR</name>
<feature type="domain" description="Glycosyltransferase N-terminal" evidence="2">
    <location>
        <begin position="19"/>
        <end position="67"/>
    </location>
</feature>
<dbReference type="Pfam" id="PF26168">
    <property type="entry name" value="Glyco_transf_N"/>
    <property type="match status" value="1"/>
</dbReference>
<gene>
    <name evidence="3" type="ORF">MTR67_046153</name>
</gene>
<dbReference type="InterPro" id="IPR058980">
    <property type="entry name" value="Glyco_transf_N"/>
</dbReference>
<dbReference type="AlphaFoldDB" id="A0AAF0UWU6"/>
<keyword evidence="4" id="KW-1185">Reference proteome</keyword>
<organism evidence="3 4">
    <name type="scientific">Solanum verrucosum</name>
    <dbReference type="NCBI Taxonomy" id="315347"/>
    <lineage>
        <taxon>Eukaryota</taxon>
        <taxon>Viridiplantae</taxon>
        <taxon>Streptophyta</taxon>
        <taxon>Embryophyta</taxon>
        <taxon>Tracheophyta</taxon>
        <taxon>Spermatophyta</taxon>
        <taxon>Magnoliopsida</taxon>
        <taxon>eudicotyledons</taxon>
        <taxon>Gunneridae</taxon>
        <taxon>Pentapetalae</taxon>
        <taxon>asterids</taxon>
        <taxon>lamiids</taxon>
        <taxon>Solanales</taxon>
        <taxon>Solanaceae</taxon>
        <taxon>Solanoideae</taxon>
        <taxon>Solaneae</taxon>
        <taxon>Solanum</taxon>
    </lineage>
</organism>
<evidence type="ECO:0000256" key="1">
    <source>
        <dbReference type="ARBA" id="ARBA00009995"/>
    </source>
</evidence>
<accession>A0AAF0UWU6</accession>
<dbReference type="Gene3D" id="3.40.50.2000">
    <property type="entry name" value="Glycogen Phosphorylase B"/>
    <property type="match status" value="1"/>
</dbReference>
<proteinExistence type="inferred from homology"/>
<dbReference type="GO" id="GO:1901135">
    <property type="term" value="P:carbohydrate derivative metabolic process"/>
    <property type="evidence" value="ECO:0007669"/>
    <property type="project" value="UniProtKB-ARBA"/>
</dbReference>
<reference evidence="3" key="1">
    <citation type="submission" date="2023-08" db="EMBL/GenBank/DDBJ databases">
        <title>A de novo genome assembly of Solanum verrucosum Schlechtendal, a Mexican diploid species geographically isolated from the other diploid A-genome species in potato relatives.</title>
        <authorList>
            <person name="Hosaka K."/>
        </authorList>
    </citation>
    <scope>NUCLEOTIDE SEQUENCE</scope>
    <source>
        <tissue evidence="3">Young leaves</tissue>
    </source>
</reference>